<feature type="non-terminal residue" evidence="1">
    <location>
        <position position="1"/>
    </location>
</feature>
<dbReference type="PANTHER" id="PTHR21063">
    <property type="entry name" value="LFA-3"/>
    <property type="match status" value="1"/>
</dbReference>
<evidence type="ECO:0000313" key="2">
    <source>
        <dbReference type="Proteomes" id="UP001529510"/>
    </source>
</evidence>
<dbReference type="InterPro" id="IPR036179">
    <property type="entry name" value="Ig-like_dom_sf"/>
</dbReference>
<dbReference type="AlphaFoldDB" id="A0ABD0NGG8"/>
<proteinExistence type="predicted"/>
<reference evidence="1 2" key="1">
    <citation type="submission" date="2024-05" db="EMBL/GenBank/DDBJ databases">
        <title>Genome sequencing and assembly of Indian major carp, Cirrhinus mrigala (Hamilton, 1822).</title>
        <authorList>
            <person name="Mohindra V."/>
            <person name="Chowdhury L.M."/>
            <person name="Lal K."/>
            <person name="Jena J.K."/>
        </authorList>
    </citation>
    <scope>NUCLEOTIDE SEQUENCE [LARGE SCALE GENOMIC DNA]</scope>
    <source>
        <strain evidence="1">CM1030</strain>
        <tissue evidence="1">Blood</tissue>
    </source>
</reference>
<gene>
    <name evidence="1" type="ORF">M9458_044794</name>
</gene>
<dbReference type="EMBL" id="JAMKFB020000022">
    <property type="protein sequence ID" value="KAL0161069.1"/>
    <property type="molecule type" value="Genomic_DNA"/>
</dbReference>
<dbReference type="PANTHER" id="PTHR21063:SF4">
    <property type="entry name" value="CD48 ANTIGEN-RELATED"/>
    <property type="match status" value="1"/>
</dbReference>
<feature type="non-terminal residue" evidence="1">
    <location>
        <position position="51"/>
    </location>
</feature>
<comment type="caution">
    <text evidence="1">The sequence shown here is derived from an EMBL/GenBank/DDBJ whole genome shotgun (WGS) entry which is preliminary data.</text>
</comment>
<name>A0ABD0NGG8_CIRMR</name>
<dbReference type="Proteomes" id="UP001529510">
    <property type="component" value="Unassembled WGS sequence"/>
</dbReference>
<keyword evidence="2" id="KW-1185">Reference proteome</keyword>
<dbReference type="Gene3D" id="2.60.40.2710">
    <property type="match status" value="1"/>
</dbReference>
<dbReference type="SUPFAM" id="SSF48726">
    <property type="entry name" value="Immunoglobulin"/>
    <property type="match status" value="1"/>
</dbReference>
<protein>
    <submittedName>
        <fullName evidence="1">Uncharacterized protein</fullName>
    </submittedName>
</protein>
<accession>A0ABD0NGG8</accession>
<sequence>FSSKVKLGERTGDLTISNIRTIHSGLYKLKISNGKRHKYKRFIVTVTGKYQ</sequence>
<organism evidence="1 2">
    <name type="scientific">Cirrhinus mrigala</name>
    <name type="common">Mrigala</name>
    <dbReference type="NCBI Taxonomy" id="683832"/>
    <lineage>
        <taxon>Eukaryota</taxon>
        <taxon>Metazoa</taxon>
        <taxon>Chordata</taxon>
        <taxon>Craniata</taxon>
        <taxon>Vertebrata</taxon>
        <taxon>Euteleostomi</taxon>
        <taxon>Actinopterygii</taxon>
        <taxon>Neopterygii</taxon>
        <taxon>Teleostei</taxon>
        <taxon>Ostariophysi</taxon>
        <taxon>Cypriniformes</taxon>
        <taxon>Cyprinidae</taxon>
        <taxon>Labeoninae</taxon>
        <taxon>Labeonini</taxon>
        <taxon>Cirrhinus</taxon>
    </lineage>
</organism>
<evidence type="ECO:0000313" key="1">
    <source>
        <dbReference type="EMBL" id="KAL0161069.1"/>
    </source>
</evidence>